<evidence type="ECO:0000313" key="3">
    <source>
        <dbReference type="Proteomes" id="UP000230828"/>
    </source>
</evidence>
<evidence type="ECO:0000313" key="2">
    <source>
        <dbReference type="EMBL" id="PIR40257.1"/>
    </source>
</evidence>
<sequence>MKYNNANYNSSDNSEGKMAFEVGNKKDHSLTLSILASSIILASAWIYTSEFKTTPEQKANLVATEQKKQLSELETIVLPSQGVELPVIWGDLGKKLVDDGVIDADKFKAIYEQRETFTEKYKNLLFGTNNEKLKITNENSGYLLNLLWALGLGSKNPILDTGEMVDPKYGGAKGFASTGGWSIAKGSVMDHYSHHSYFNLTPEQQALVDKVSRGIYRPCCGNSTHFPDCNHGMAMLGLLELMASQGVSEQDMWKTALAVNSYWFPSTYLTLATYMKSQGTEWKNVNPQEMLGSKYSSASGFRNISSQVTGPTQQNGGGSGCGIDAGGAPQQQQSQAQQPGCGI</sequence>
<name>A0A2H0R183_9BACT</name>
<dbReference type="EMBL" id="PCXM01000014">
    <property type="protein sequence ID" value="PIR40257.1"/>
    <property type="molecule type" value="Genomic_DNA"/>
</dbReference>
<comment type="caution">
    <text evidence="2">The sequence shown here is derived from an EMBL/GenBank/DDBJ whole genome shotgun (WGS) entry which is preliminary data.</text>
</comment>
<gene>
    <name evidence="2" type="ORF">COV33_00690</name>
</gene>
<reference evidence="2 3" key="1">
    <citation type="submission" date="2017-09" db="EMBL/GenBank/DDBJ databases">
        <title>Depth-based differentiation of microbial function through sediment-hosted aquifers and enrichment of novel symbionts in the deep terrestrial subsurface.</title>
        <authorList>
            <person name="Probst A.J."/>
            <person name="Ladd B."/>
            <person name="Jarett J.K."/>
            <person name="Geller-Mcgrath D.E."/>
            <person name="Sieber C.M."/>
            <person name="Emerson J.B."/>
            <person name="Anantharaman K."/>
            <person name="Thomas B.C."/>
            <person name="Malmstrom R."/>
            <person name="Stieglmeier M."/>
            <person name="Klingl A."/>
            <person name="Woyke T."/>
            <person name="Ryan C.M."/>
            <person name="Banfield J.F."/>
        </authorList>
    </citation>
    <scope>NUCLEOTIDE SEQUENCE [LARGE SCALE GENOMIC DNA]</scope>
    <source>
        <strain evidence="2">CG10_big_fil_rev_8_21_14_0_10_34_34</strain>
    </source>
</reference>
<feature type="compositionally biased region" description="Low complexity" evidence="1">
    <location>
        <begin position="326"/>
        <end position="343"/>
    </location>
</feature>
<dbReference type="Proteomes" id="UP000230828">
    <property type="component" value="Unassembled WGS sequence"/>
</dbReference>
<accession>A0A2H0R183</accession>
<dbReference type="AlphaFoldDB" id="A0A2H0R183"/>
<proteinExistence type="predicted"/>
<feature type="compositionally biased region" description="Gly residues" evidence="1">
    <location>
        <begin position="315"/>
        <end position="325"/>
    </location>
</feature>
<organism evidence="2 3">
    <name type="scientific">Candidatus Zambryskibacteria bacterium CG10_big_fil_rev_8_21_14_0_10_34_34</name>
    <dbReference type="NCBI Taxonomy" id="1975114"/>
    <lineage>
        <taxon>Bacteria</taxon>
        <taxon>Candidatus Zambryskiibacteriota</taxon>
    </lineage>
</organism>
<feature type="region of interest" description="Disordered" evidence="1">
    <location>
        <begin position="306"/>
        <end position="343"/>
    </location>
</feature>
<protein>
    <submittedName>
        <fullName evidence="2">Uncharacterized protein</fullName>
    </submittedName>
</protein>
<evidence type="ECO:0000256" key="1">
    <source>
        <dbReference type="SAM" id="MobiDB-lite"/>
    </source>
</evidence>